<dbReference type="InterPro" id="IPR035907">
    <property type="entry name" value="Hppk_sf"/>
</dbReference>
<keyword evidence="7 14" id="KW-0418">Kinase</keyword>
<dbReference type="GO" id="GO:0005524">
    <property type="term" value="F:ATP binding"/>
    <property type="evidence" value="ECO:0007669"/>
    <property type="project" value="UniProtKB-KW"/>
</dbReference>
<evidence type="ECO:0000256" key="1">
    <source>
        <dbReference type="ARBA" id="ARBA00005051"/>
    </source>
</evidence>
<dbReference type="Pfam" id="PF01288">
    <property type="entry name" value="HPPK"/>
    <property type="match status" value="1"/>
</dbReference>
<dbReference type="InterPro" id="IPR000550">
    <property type="entry name" value="Hppk"/>
</dbReference>
<gene>
    <name evidence="14" type="primary">folK</name>
    <name evidence="14" type="ORF">D1614_05450</name>
</gene>
<comment type="similarity">
    <text evidence="2">Belongs to the HPPK family.</text>
</comment>
<dbReference type="EMBL" id="QWGR01000002">
    <property type="protein sequence ID" value="RIJ50190.1"/>
    <property type="molecule type" value="Genomic_DNA"/>
</dbReference>
<evidence type="ECO:0000313" key="15">
    <source>
        <dbReference type="Proteomes" id="UP000265926"/>
    </source>
</evidence>
<evidence type="ECO:0000256" key="10">
    <source>
        <dbReference type="ARBA" id="ARBA00029409"/>
    </source>
</evidence>
<dbReference type="RefSeq" id="WP_119436877.1">
    <property type="nucleotide sequence ID" value="NZ_QWGR01000002.1"/>
</dbReference>
<evidence type="ECO:0000256" key="11">
    <source>
        <dbReference type="ARBA" id="ARBA00029766"/>
    </source>
</evidence>
<keyword evidence="5 14" id="KW-0808">Transferase</keyword>
<evidence type="ECO:0000256" key="2">
    <source>
        <dbReference type="ARBA" id="ARBA00005810"/>
    </source>
</evidence>
<evidence type="ECO:0000256" key="6">
    <source>
        <dbReference type="ARBA" id="ARBA00022741"/>
    </source>
</evidence>
<proteinExistence type="inferred from homology"/>
<feature type="domain" description="7,8-dihydro-6-hydroxymethylpterin-pyrophosphokinase" evidence="13">
    <location>
        <begin position="5"/>
        <end position="136"/>
    </location>
</feature>
<dbReference type="Proteomes" id="UP000265926">
    <property type="component" value="Unassembled WGS sequence"/>
</dbReference>
<comment type="function">
    <text evidence="10">Catalyzes the transfer of pyrophosphate from adenosine triphosphate (ATP) to 6-hydroxymethyl-7,8-dihydropterin, an enzymatic step in folate biosynthesis pathway.</text>
</comment>
<evidence type="ECO:0000313" key="14">
    <source>
        <dbReference type="EMBL" id="RIJ50190.1"/>
    </source>
</evidence>
<dbReference type="GO" id="GO:0016301">
    <property type="term" value="F:kinase activity"/>
    <property type="evidence" value="ECO:0007669"/>
    <property type="project" value="UniProtKB-KW"/>
</dbReference>
<evidence type="ECO:0000256" key="3">
    <source>
        <dbReference type="ARBA" id="ARBA00013253"/>
    </source>
</evidence>
<evidence type="ECO:0000256" key="4">
    <source>
        <dbReference type="ARBA" id="ARBA00016218"/>
    </source>
</evidence>
<dbReference type="OrthoDB" id="9808041at2"/>
<dbReference type="SUPFAM" id="SSF55083">
    <property type="entry name" value="6-hydroxymethyl-7,8-dihydropterin pyrophosphokinase, HPPK"/>
    <property type="match status" value="1"/>
</dbReference>
<dbReference type="PANTHER" id="PTHR43071">
    <property type="entry name" value="2-AMINO-4-HYDROXY-6-HYDROXYMETHYLDIHYDROPTERIDINE PYROPHOSPHOKINASE"/>
    <property type="match status" value="1"/>
</dbReference>
<keyword evidence="6" id="KW-0547">Nucleotide-binding</keyword>
<name>A0A399T159_9BACT</name>
<evidence type="ECO:0000256" key="8">
    <source>
        <dbReference type="ARBA" id="ARBA00022840"/>
    </source>
</evidence>
<comment type="caution">
    <text evidence="14">The sequence shown here is derived from an EMBL/GenBank/DDBJ whole genome shotgun (WGS) entry which is preliminary data.</text>
</comment>
<evidence type="ECO:0000256" key="5">
    <source>
        <dbReference type="ARBA" id="ARBA00022679"/>
    </source>
</evidence>
<sequence length="171" mass="19707">MHKVFLGLGGNIGNKEENFIRVHRLIAKMLGPIKQASSLYEAPPWGFSSEDNFWNQVVEIETVLEAEELLWRIKEIEEMLGRKSAEASNERYTSRPMDIDILYFDDAYFETQSLTVPHPRIQDRLFVLVPLVEIAPEFKHPLLRMTNLTLLDNCKDKSIIRKVELPPAAPS</sequence>
<accession>A0A399T159</accession>
<evidence type="ECO:0000256" key="9">
    <source>
        <dbReference type="ARBA" id="ARBA00022909"/>
    </source>
</evidence>
<dbReference type="CDD" id="cd00483">
    <property type="entry name" value="HPPK"/>
    <property type="match status" value="1"/>
</dbReference>
<keyword evidence="15" id="KW-1185">Reference proteome</keyword>
<keyword evidence="8" id="KW-0067">ATP-binding</keyword>
<dbReference type="GO" id="GO:0003848">
    <property type="term" value="F:2-amino-4-hydroxy-6-hydroxymethyldihydropteridine diphosphokinase activity"/>
    <property type="evidence" value="ECO:0007669"/>
    <property type="project" value="UniProtKB-EC"/>
</dbReference>
<evidence type="ECO:0000259" key="13">
    <source>
        <dbReference type="Pfam" id="PF01288"/>
    </source>
</evidence>
<dbReference type="GO" id="GO:0046656">
    <property type="term" value="P:folic acid biosynthetic process"/>
    <property type="evidence" value="ECO:0007669"/>
    <property type="project" value="UniProtKB-KW"/>
</dbReference>
<reference evidence="14 15" key="1">
    <citation type="submission" date="2018-08" db="EMBL/GenBank/DDBJ databases">
        <title>Pallidiluteibacterium maritimus gen. nov., sp. nov., isolated from coastal sediment.</title>
        <authorList>
            <person name="Zhou L.Y."/>
        </authorList>
    </citation>
    <scope>NUCLEOTIDE SEQUENCE [LARGE SCALE GENOMIC DNA]</scope>
    <source>
        <strain evidence="14 15">XSD2</strain>
    </source>
</reference>
<dbReference type="EC" id="2.7.6.3" evidence="3"/>
<dbReference type="GO" id="GO:0046654">
    <property type="term" value="P:tetrahydrofolate biosynthetic process"/>
    <property type="evidence" value="ECO:0007669"/>
    <property type="project" value="UniProtKB-UniPathway"/>
</dbReference>
<dbReference type="UniPathway" id="UPA00077">
    <property type="reaction ID" value="UER00155"/>
</dbReference>
<keyword evidence="9" id="KW-0289">Folate biosynthesis</keyword>
<organism evidence="14 15">
    <name type="scientific">Maribellus luteus</name>
    <dbReference type="NCBI Taxonomy" id="2305463"/>
    <lineage>
        <taxon>Bacteria</taxon>
        <taxon>Pseudomonadati</taxon>
        <taxon>Bacteroidota</taxon>
        <taxon>Bacteroidia</taxon>
        <taxon>Marinilabiliales</taxon>
        <taxon>Prolixibacteraceae</taxon>
        <taxon>Maribellus</taxon>
    </lineage>
</organism>
<evidence type="ECO:0000256" key="12">
    <source>
        <dbReference type="ARBA" id="ARBA00033413"/>
    </source>
</evidence>
<evidence type="ECO:0000256" key="7">
    <source>
        <dbReference type="ARBA" id="ARBA00022777"/>
    </source>
</evidence>
<comment type="pathway">
    <text evidence="1">Cofactor biosynthesis; tetrahydrofolate biosynthesis; 2-amino-4-hydroxy-6-hydroxymethyl-7,8-dihydropteridine diphosphate from 7,8-dihydroneopterin triphosphate: step 4/4.</text>
</comment>
<dbReference type="AlphaFoldDB" id="A0A399T159"/>
<dbReference type="PANTHER" id="PTHR43071:SF1">
    <property type="entry name" value="2-AMINO-4-HYDROXY-6-HYDROXYMETHYLDIHYDROPTERIDINE PYROPHOSPHOKINASE"/>
    <property type="match status" value="1"/>
</dbReference>
<dbReference type="Gene3D" id="3.30.70.560">
    <property type="entry name" value="7,8-Dihydro-6-hydroxymethylpterin-pyrophosphokinase HPPK"/>
    <property type="match status" value="1"/>
</dbReference>
<protein>
    <recommendedName>
        <fullName evidence="4">2-amino-4-hydroxy-6-hydroxymethyldihydropteridine pyrophosphokinase</fullName>
        <ecNumber evidence="3">2.7.6.3</ecNumber>
    </recommendedName>
    <alternativeName>
        <fullName evidence="11">6-hydroxymethyl-7,8-dihydropterin pyrophosphokinase</fullName>
    </alternativeName>
    <alternativeName>
        <fullName evidence="12">7,8-dihydro-6-hydroxymethylpterin-pyrophosphokinase</fullName>
    </alternativeName>
</protein>
<dbReference type="NCBIfam" id="TIGR01498">
    <property type="entry name" value="folK"/>
    <property type="match status" value="1"/>
</dbReference>